<dbReference type="PANTHER" id="PTHR45703:SF1">
    <property type="entry name" value="DYNEINS HEAVY CHAIN"/>
    <property type="match status" value="1"/>
</dbReference>
<reference evidence="2 3" key="1">
    <citation type="submission" date="2023-02" db="EMBL/GenBank/DDBJ databases">
        <title>LHISI_Scaffold_Assembly.</title>
        <authorList>
            <person name="Stuart O.P."/>
            <person name="Cleave R."/>
            <person name="Magrath M.J.L."/>
            <person name="Mikheyev A.S."/>
        </authorList>
    </citation>
    <scope>NUCLEOTIDE SEQUENCE [LARGE SCALE GENOMIC DNA]</scope>
    <source>
        <strain evidence="2">Daus_M_001</strain>
        <tissue evidence="2">Leg muscle</tissue>
    </source>
</reference>
<evidence type="ECO:0000313" key="2">
    <source>
        <dbReference type="EMBL" id="KAJ8888873.1"/>
    </source>
</evidence>
<evidence type="ECO:0000313" key="3">
    <source>
        <dbReference type="Proteomes" id="UP001159363"/>
    </source>
</evidence>
<dbReference type="PANTHER" id="PTHR45703">
    <property type="entry name" value="DYNEIN HEAVY CHAIN"/>
    <property type="match status" value="1"/>
</dbReference>
<proteinExistence type="predicted"/>
<name>A0ABQ9HWW6_9NEOP</name>
<accession>A0ABQ9HWW6</accession>
<dbReference type="Pfam" id="PF08393">
    <property type="entry name" value="DHC_N2"/>
    <property type="match status" value="2"/>
</dbReference>
<gene>
    <name evidence="2" type="ORF">PR048_008367</name>
</gene>
<feature type="domain" description="Dynein heavy chain linker" evidence="1">
    <location>
        <begin position="281"/>
        <end position="372"/>
    </location>
</feature>
<dbReference type="InterPro" id="IPR026983">
    <property type="entry name" value="DHC"/>
</dbReference>
<dbReference type="Gene3D" id="1.20.140.100">
    <property type="entry name" value="Dynein heavy chain, N-terminal domain 2"/>
    <property type="match status" value="1"/>
</dbReference>
<comment type="caution">
    <text evidence="2">The sequence shown here is derived from an EMBL/GenBank/DDBJ whole genome shotgun (WGS) entry which is preliminary data.</text>
</comment>
<dbReference type="InterPro" id="IPR013602">
    <property type="entry name" value="Dynein_heavy_linker"/>
</dbReference>
<protein>
    <recommendedName>
        <fullName evidence="1">Dynein heavy chain linker domain-containing protein</fullName>
    </recommendedName>
</protein>
<feature type="domain" description="Dynein heavy chain linker" evidence="1">
    <location>
        <begin position="71"/>
        <end position="121"/>
    </location>
</feature>
<dbReference type="InterPro" id="IPR042222">
    <property type="entry name" value="Dynein_2_N"/>
</dbReference>
<dbReference type="Proteomes" id="UP001159363">
    <property type="component" value="Chromosome 3"/>
</dbReference>
<sequence length="373" mass="41354">MRVIEVSIEQHRNARAREIGDLRENLLISGIVQTNPHMQKPGATPWGIEHRPLNGSKCFGHTLLLSHVTKENIRMKIEEFKEHLPIVKTLGNPGMKERHWEKVSEIVGFPIKPGPDLTLAKRHNATDGVHRGKPAVIGNARHVSHLRKLNIDPAGNRIQIDLLDYSPLTKVNRVRFLGEVSPGIWESCRKISLVSGFSRDPPSSSQALHFGAAPYSSHFTLIGSQDLDVGSRLYLTIVSTTFLILLRAALRAGLVSVCLLRTAGVSLLVGILANEACRRVLCAQVIDFGLDEFIARFEAISDSASKENSLEHALRAMQTEWAAMKFLVGEYRDSGTHVVAAVDDIQSLLDDHIVSTQTMKNSPYIKPFHNDIV</sequence>
<organism evidence="2 3">
    <name type="scientific">Dryococelus australis</name>
    <dbReference type="NCBI Taxonomy" id="614101"/>
    <lineage>
        <taxon>Eukaryota</taxon>
        <taxon>Metazoa</taxon>
        <taxon>Ecdysozoa</taxon>
        <taxon>Arthropoda</taxon>
        <taxon>Hexapoda</taxon>
        <taxon>Insecta</taxon>
        <taxon>Pterygota</taxon>
        <taxon>Neoptera</taxon>
        <taxon>Polyneoptera</taxon>
        <taxon>Phasmatodea</taxon>
        <taxon>Verophasmatodea</taxon>
        <taxon>Anareolatae</taxon>
        <taxon>Phasmatidae</taxon>
        <taxon>Eurycanthinae</taxon>
        <taxon>Dryococelus</taxon>
    </lineage>
</organism>
<evidence type="ECO:0000259" key="1">
    <source>
        <dbReference type="Pfam" id="PF08393"/>
    </source>
</evidence>
<keyword evidence="3" id="KW-1185">Reference proteome</keyword>
<dbReference type="EMBL" id="JARBHB010000003">
    <property type="protein sequence ID" value="KAJ8888873.1"/>
    <property type="molecule type" value="Genomic_DNA"/>
</dbReference>